<dbReference type="InterPro" id="IPR020846">
    <property type="entry name" value="MFS_dom"/>
</dbReference>
<evidence type="ECO:0000313" key="9">
    <source>
        <dbReference type="Proteomes" id="UP000065521"/>
    </source>
</evidence>
<feature type="transmembrane region" description="Helical" evidence="6">
    <location>
        <begin position="24"/>
        <end position="43"/>
    </location>
</feature>
<dbReference type="InterPro" id="IPR036259">
    <property type="entry name" value="MFS_trans_sf"/>
</dbReference>
<protein>
    <recommendedName>
        <fullName evidence="7">Major facilitator superfamily (MFS) profile domain-containing protein</fullName>
    </recommendedName>
</protein>
<keyword evidence="5 6" id="KW-0472">Membrane</keyword>
<keyword evidence="3 6" id="KW-0812">Transmembrane</keyword>
<feature type="transmembrane region" description="Helical" evidence="6">
    <location>
        <begin position="92"/>
        <end position="111"/>
    </location>
</feature>
<evidence type="ECO:0000256" key="5">
    <source>
        <dbReference type="ARBA" id="ARBA00023136"/>
    </source>
</evidence>
<proteinExistence type="predicted"/>
<dbReference type="Pfam" id="PF07690">
    <property type="entry name" value="MFS_1"/>
    <property type="match status" value="1"/>
</dbReference>
<evidence type="ECO:0000256" key="1">
    <source>
        <dbReference type="ARBA" id="ARBA00004141"/>
    </source>
</evidence>
<dbReference type="PRINTS" id="PR01036">
    <property type="entry name" value="TCRTETB"/>
</dbReference>
<dbReference type="Gene3D" id="1.20.1250.20">
    <property type="entry name" value="MFS general substrate transporter like domains"/>
    <property type="match status" value="1"/>
</dbReference>
<feature type="transmembrane region" description="Helical" evidence="6">
    <location>
        <begin position="452"/>
        <end position="474"/>
    </location>
</feature>
<evidence type="ECO:0000256" key="4">
    <source>
        <dbReference type="ARBA" id="ARBA00022989"/>
    </source>
</evidence>
<dbReference type="RefSeq" id="WP_059634477.1">
    <property type="nucleotide sequence ID" value="NZ_LOTK01000043.1"/>
</dbReference>
<keyword evidence="2" id="KW-0813">Transport</keyword>
<feature type="transmembrane region" description="Helical" evidence="6">
    <location>
        <begin position="318"/>
        <end position="336"/>
    </location>
</feature>
<keyword evidence="4 6" id="KW-1133">Transmembrane helix</keyword>
<name>A0A102LAN3_9BURK</name>
<feature type="domain" description="Major facilitator superfamily (MFS) profile" evidence="7">
    <location>
        <begin position="26"/>
        <end position="477"/>
    </location>
</feature>
<organism evidence="8 9">
    <name type="scientific">Burkholderia ubonensis</name>
    <dbReference type="NCBI Taxonomy" id="101571"/>
    <lineage>
        <taxon>Bacteria</taxon>
        <taxon>Pseudomonadati</taxon>
        <taxon>Pseudomonadota</taxon>
        <taxon>Betaproteobacteria</taxon>
        <taxon>Burkholderiales</taxon>
        <taxon>Burkholderiaceae</taxon>
        <taxon>Burkholderia</taxon>
        <taxon>Burkholderia cepacia complex</taxon>
    </lineage>
</organism>
<feature type="transmembrane region" description="Helical" evidence="6">
    <location>
        <begin position="213"/>
        <end position="232"/>
    </location>
</feature>
<gene>
    <name evidence="8" type="ORF">WI38_18740</name>
</gene>
<comment type="caution">
    <text evidence="8">The sequence shown here is derived from an EMBL/GenBank/DDBJ whole genome shotgun (WGS) entry which is preliminary data.</text>
</comment>
<evidence type="ECO:0000313" key="8">
    <source>
        <dbReference type="EMBL" id="KUZ88806.1"/>
    </source>
</evidence>
<dbReference type="PROSITE" id="PS50850">
    <property type="entry name" value="MFS"/>
    <property type="match status" value="1"/>
</dbReference>
<feature type="transmembrane region" description="Helical" evidence="6">
    <location>
        <begin position="343"/>
        <end position="368"/>
    </location>
</feature>
<reference evidence="8 9" key="1">
    <citation type="submission" date="2015-11" db="EMBL/GenBank/DDBJ databases">
        <title>Expanding the genomic diversity of Burkholderia species for the development of highly accurate diagnostics.</title>
        <authorList>
            <person name="Sahl J."/>
            <person name="Keim P."/>
            <person name="Wagner D."/>
        </authorList>
    </citation>
    <scope>NUCLEOTIDE SEQUENCE [LARGE SCALE GENOMIC DNA]</scope>
    <source>
        <strain evidence="8 9">RF32-BP4</strain>
    </source>
</reference>
<comment type="subcellular location">
    <subcellularLocation>
        <location evidence="1">Membrane</location>
        <topology evidence="1">Multi-pass membrane protein</topology>
    </subcellularLocation>
</comment>
<feature type="transmembrane region" description="Helical" evidence="6">
    <location>
        <begin position="182"/>
        <end position="201"/>
    </location>
</feature>
<dbReference type="Gene3D" id="1.20.1720.10">
    <property type="entry name" value="Multidrug resistance protein D"/>
    <property type="match status" value="1"/>
</dbReference>
<feature type="transmembrane region" description="Helical" evidence="6">
    <location>
        <begin position="150"/>
        <end position="176"/>
    </location>
</feature>
<evidence type="ECO:0000256" key="6">
    <source>
        <dbReference type="SAM" id="Phobius"/>
    </source>
</evidence>
<feature type="transmembrane region" description="Helical" evidence="6">
    <location>
        <begin position="244"/>
        <end position="262"/>
    </location>
</feature>
<feature type="transmembrane region" description="Helical" evidence="6">
    <location>
        <begin position="282"/>
        <end position="306"/>
    </location>
</feature>
<sequence>MADLELDAAPGAAPRNAALARQGWLAVLGGIVAVLMSVMDLQMMNAAMAQIQAGVHAPLGAGAWLSSAYLLGEAAMLPVSGMLLARLGSARYARLFILLFVAVSILCTFATGMTGLAVLRAAQGLASGALIPFAYVLIIQRLPRDEHARAFAVFGATMALAPTLGPAVGGALAALFDWRVLFYINVPIGALALVLTHAGLRRLPAADASAQSVDWRSVATLAVALGALQFVLQEGRGLGWLDSPLIVALLALAGLMLVGFVGSELHSTRALVDRGLLRNQQFVMACAANALACGATFASYFAIPYFLISVRGAEPQQIGQVIMLTGATQFVVLWFTPAIGRRLPLFITIALGAGLFAAGTFGWSALVAHYTGAGVAAAQIARGIGLSLLLAPLCVAATTVAQPAQAASASILYNMSRSLGGSLGVTLAAAGIDAARATRTLAPGSGATVFAHAFGWMGAVVAAIGAAFCIAWVARRANVHSGEG</sequence>
<feature type="transmembrane region" description="Helical" evidence="6">
    <location>
        <begin position="117"/>
        <end position="138"/>
    </location>
</feature>
<dbReference type="AlphaFoldDB" id="A0A102LAN3"/>
<dbReference type="GO" id="GO:0016020">
    <property type="term" value="C:membrane"/>
    <property type="evidence" value="ECO:0007669"/>
    <property type="project" value="UniProtKB-SubCell"/>
</dbReference>
<accession>A0A102LAN3</accession>
<dbReference type="PANTHER" id="PTHR42718:SF9">
    <property type="entry name" value="MAJOR FACILITATOR SUPERFAMILY MULTIDRUG TRANSPORTER MFSC"/>
    <property type="match status" value="1"/>
</dbReference>
<dbReference type="InterPro" id="IPR011701">
    <property type="entry name" value="MFS"/>
</dbReference>
<feature type="transmembrane region" description="Helical" evidence="6">
    <location>
        <begin position="63"/>
        <end position="85"/>
    </location>
</feature>
<dbReference type="GO" id="GO:0022857">
    <property type="term" value="F:transmembrane transporter activity"/>
    <property type="evidence" value="ECO:0007669"/>
    <property type="project" value="InterPro"/>
</dbReference>
<feature type="transmembrane region" description="Helical" evidence="6">
    <location>
        <begin position="380"/>
        <end position="400"/>
    </location>
</feature>
<evidence type="ECO:0000256" key="3">
    <source>
        <dbReference type="ARBA" id="ARBA00022692"/>
    </source>
</evidence>
<dbReference type="SUPFAM" id="SSF103473">
    <property type="entry name" value="MFS general substrate transporter"/>
    <property type="match status" value="1"/>
</dbReference>
<dbReference type="PANTHER" id="PTHR42718">
    <property type="entry name" value="MAJOR FACILITATOR SUPERFAMILY MULTIDRUG TRANSPORTER MFSC"/>
    <property type="match status" value="1"/>
</dbReference>
<dbReference type="Proteomes" id="UP000065521">
    <property type="component" value="Unassembled WGS sequence"/>
</dbReference>
<dbReference type="EMBL" id="LOTN01000036">
    <property type="protein sequence ID" value="KUZ88806.1"/>
    <property type="molecule type" value="Genomic_DNA"/>
</dbReference>
<evidence type="ECO:0000256" key="2">
    <source>
        <dbReference type="ARBA" id="ARBA00022448"/>
    </source>
</evidence>
<evidence type="ECO:0000259" key="7">
    <source>
        <dbReference type="PROSITE" id="PS50850"/>
    </source>
</evidence>
<feature type="transmembrane region" description="Helical" evidence="6">
    <location>
        <begin position="412"/>
        <end position="432"/>
    </location>
</feature>